<feature type="transmembrane region" description="Helical" evidence="9">
    <location>
        <begin position="88"/>
        <end position="108"/>
    </location>
</feature>
<keyword evidence="6 9" id="KW-0472">Membrane</keyword>
<comment type="caution">
    <text evidence="11">The sequence shown here is derived from an EMBL/GenBank/DDBJ whole genome shotgun (WGS) entry which is preliminary data.</text>
</comment>
<dbReference type="AlphaFoldDB" id="Q1V2I5"/>
<name>Q1V2I5_PELU1</name>
<evidence type="ECO:0000256" key="4">
    <source>
        <dbReference type="ARBA" id="ARBA00022692"/>
    </source>
</evidence>
<dbReference type="GO" id="GO:0015199">
    <property type="term" value="F:amino-acid betaine transmembrane transporter activity"/>
    <property type="evidence" value="ECO:0007669"/>
    <property type="project" value="TreeGrafter"/>
</dbReference>
<evidence type="ECO:0000256" key="9">
    <source>
        <dbReference type="SAM" id="Phobius"/>
    </source>
</evidence>
<dbReference type="GO" id="GO:0015220">
    <property type="term" value="F:choline transmembrane transporter activity"/>
    <property type="evidence" value="ECO:0007669"/>
    <property type="project" value="TreeGrafter"/>
</dbReference>
<evidence type="ECO:0000256" key="2">
    <source>
        <dbReference type="ARBA" id="ARBA00022448"/>
    </source>
</evidence>
<dbReference type="Pfam" id="PF00893">
    <property type="entry name" value="Multi_Drug_Res"/>
    <property type="match status" value="1"/>
</dbReference>
<feature type="transmembrane region" description="Helical" evidence="9">
    <location>
        <begin position="61"/>
        <end position="82"/>
    </location>
</feature>
<dbReference type="HOGENOM" id="CLU_133067_0_1_5"/>
<protein>
    <submittedName>
        <fullName evidence="11">Multidrug resistance protein</fullName>
    </submittedName>
</protein>
<dbReference type="SUPFAM" id="SSF103481">
    <property type="entry name" value="Multidrug resistance efflux transporter EmrE"/>
    <property type="match status" value="1"/>
</dbReference>
<dbReference type="InterPro" id="IPR045324">
    <property type="entry name" value="Small_multidrug_res"/>
</dbReference>
<accession>Q1V2I5</accession>
<evidence type="ECO:0000313" key="11">
    <source>
        <dbReference type="EMBL" id="EAS84543.1"/>
    </source>
</evidence>
<dbReference type="InterPro" id="IPR037185">
    <property type="entry name" value="EmrE-like"/>
</dbReference>
<evidence type="ECO:0000256" key="7">
    <source>
        <dbReference type="ARBA" id="ARBA00038032"/>
    </source>
</evidence>
<dbReference type="GeneID" id="66295287"/>
<dbReference type="PANTHER" id="PTHR30561">
    <property type="entry name" value="SMR FAMILY PROTON-DEPENDENT DRUG EFFLUX TRANSPORTER SUGE"/>
    <property type="match status" value="1"/>
</dbReference>
<dbReference type="GO" id="GO:0005886">
    <property type="term" value="C:plasma membrane"/>
    <property type="evidence" value="ECO:0007669"/>
    <property type="project" value="UniProtKB-SubCell"/>
</dbReference>
<dbReference type="GO" id="GO:0031460">
    <property type="term" value="P:glycine betaine transport"/>
    <property type="evidence" value="ECO:0007669"/>
    <property type="project" value="TreeGrafter"/>
</dbReference>
<keyword evidence="2" id="KW-0813">Transport</keyword>
<gene>
    <name evidence="11" type="ORF">PU1002_02461</name>
</gene>
<keyword evidence="10" id="KW-0732">Signal</keyword>
<keyword evidence="5 9" id="KW-1133">Transmembrane helix</keyword>
<feature type="signal peptide" evidence="10">
    <location>
        <begin position="1"/>
        <end position="24"/>
    </location>
</feature>
<dbReference type="EMBL" id="AAPV01000001">
    <property type="protein sequence ID" value="EAS84543.1"/>
    <property type="molecule type" value="Genomic_DNA"/>
</dbReference>
<evidence type="ECO:0000256" key="5">
    <source>
        <dbReference type="ARBA" id="ARBA00022989"/>
    </source>
</evidence>
<keyword evidence="3" id="KW-1003">Cell membrane</keyword>
<dbReference type="GO" id="GO:0015297">
    <property type="term" value="F:antiporter activity"/>
    <property type="evidence" value="ECO:0007669"/>
    <property type="project" value="TreeGrafter"/>
</dbReference>
<dbReference type="Gene3D" id="1.10.3730.20">
    <property type="match status" value="1"/>
</dbReference>
<dbReference type="InterPro" id="IPR000390">
    <property type="entry name" value="Small_drug/metabolite_transptr"/>
</dbReference>
<proteinExistence type="inferred from homology"/>
<feature type="chain" id="PRO_5004197111" evidence="10">
    <location>
        <begin position="25"/>
        <end position="110"/>
    </location>
</feature>
<feature type="transmembrane region" description="Helical" evidence="9">
    <location>
        <begin position="34"/>
        <end position="54"/>
    </location>
</feature>
<evidence type="ECO:0000256" key="10">
    <source>
        <dbReference type="SAM" id="SignalP"/>
    </source>
</evidence>
<evidence type="ECO:0000313" key="12">
    <source>
        <dbReference type="Proteomes" id="UP000005306"/>
    </source>
</evidence>
<dbReference type="PANTHER" id="PTHR30561:SF1">
    <property type="entry name" value="MULTIDRUG TRANSPORTER EMRE"/>
    <property type="match status" value="1"/>
</dbReference>
<evidence type="ECO:0000256" key="8">
    <source>
        <dbReference type="RuleBase" id="RU003942"/>
    </source>
</evidence>
<dbReference type="RefSeq" id="WP_006997130.1">
    <property type="nucleotide sequence ID" value="NZ_CH724130.1"/>
</dbReference>
<sequence length="110" mass="11600">MNMTTSYLFLALAVVLGVASNSFAKSAEGFTLLVPSIITAITIVLCMYALSMVMKNIPMGITYASFAGLAIISTVGVGIIKYNQVPNLYSIVGLCFIIVGVLMVNLLGNN</sequence>
<evidence type="ECO:0000256" key="3">
    <source>
        <dbReference type="ARBA" id="ARBA00022475"/>
    </source>
</evidence>
<reference evidence="11 12" key="1">
    <citation type="submission" date="2006-04" db="EMBL/GenBank/DDBJ databases">
        <authorList>
            <person name="Giovannoni S.J."/>
            <person name="Cho J.-C."/>
            <person name="Ferriera S."/>
            <person name="Johnson J."/>
            <person name="Kravitz S."/>
            <person name="Halpern A."/>
            <person name="Remington K."/>
            <person name="Beeson K."/>
            <person name="Tran B."/>
            <person name="Rogers Y.-H."/>
            <person name="Friedman R."/>
            <person name="Venter J.C."/>
        </authorList>
    </citation>
    <scope>NUCLEOTIDE SEQUENCE [LARGE SCALE GENOMIC DNA]</scope>
    <source>
        <strain evidence="11 12">HTCC1002</strain>
    </source>
</reference>
<dbReference type="Proteomes" id="UP000005306">
    <property type="component" value="Unassembled WGS sequence"/>
</dbReference>
<organism evidence="11 12">
    <name type="scientific">Pelagibacter ubique (strain HTCC1002)</name>
    <dbReference type="NCBI Taxonomy" id="314261"/>
    <lineage>
        <taxon>Bacteria</taxon>
        <taxon>Pseudomonadati</taxon>
        <taxon>Pseudomonadota</taxon>
        <taxon>Alphaproteobacteria</taxon>
        <taxon>Candidatus Pelagibacterales</taxon>
        <taxon>Candidatus Pelagibacteraceae</taxon>
        <taxon>Candidatus Pelagibacter</taxon>
    </lineage>
</organism>
<comment type="similarity">
    <text evidence="7 8">Belongs to the drug/metabolite transporter (DMT) superfamily. Small multidrug resistance (SMR) (TC 2.A.7.1) family.</text>
</comment>
<evidence type="ECO:0000256" key="6">
    <source>
        <dbReference type="ARBA" id="ARBA00023136"/>
    </source>
</evidence>
<keyword evidence="4 8" id="KW-0812">Transmembrane</keyword>
<evidence type="ECO:0000256" key="1">
    <source>
        <dbReference type="ARBA" id="ARBA00004651"/>
    </source>
</evidence>
<comment type="subcellular location">
    <subcellularLocation>
        <location evidence="1 8">Cell membrane</location>
        <topology evidence="1 8">Multi-pass membrane protein</topology>
    </subcellularLocation>
</comment>